<dbReference type="EMBL" id="CADCXV010001136">
    <property type="protein sequence ID" value="CAB0041845.1"/>
    <property type="molecule type" value="Genomic_DNA"/>
</dbReference>
<proteinExistence type="predicted"/>
<accession>A0A6H5IXD0</accession>
<reference evidence="2 3" key="1">
    <citation type="submission" date="2020-02" db="EMBL/GenBank/DDBJ databases">
        <authorList>
            <person name="Ferguson B K."/>
        </authorList>
    </citation>
    <scope>NUCLEOTIDE SEQUENCE [LARGE SCALE GENOMIC DNA]</scope>
</reference>
<gene>
    <name evidence="2" type="ORF">TBRA_LOCUS13494</name>
</gene>
<sequence length="117" mass="12178">MLDGQRGRQAPTPADRTSIKSRTKSVSPLLTPMKRGSPPEMIAAATTSIILSAPLLTAKDAPLPSPADFATGSCEEKWTRVNGLVRGLAAFIEGRGNPTPGGDQVHPEPGPGRLGPQ</sequence>
<keyword evidence="3" id="KW-1185">Reference proteome</keyword>
<dbReference type="AlphaFoldDB" id="A0A6H5IXD0"/>
<feature type="region of interest" description="Disordered" evidence="1">
    <location>
        <begin position="1"/>
        <end position="38"/>
    </location>
</feature>
<evidence type="ECO:0000256" key="1">
    <source>
        <dbReference type="SAM" id="MobiDB-lite"/>
    </source>
</evidence>
<protein>
    <submittedName>
        <fullName evidence="2">Uncharacterized protein</fullName>
    </submittedName>
</protein>
<evidence type="ECO:0000313" key="3">
    <source>
        <dbReference type="Proteomes" id="UP000479190"/>
    </source>
</evidence>
<name>A0A6H5IXD0_9HYME</name>
<organism evidence="2 3">
    <name type="scientific">Trichogramma brassicae</name>
    <dbReference type="NCBI Taxonomy" id="86971"/>
    <lineage>
        <taxon>Eukaryota</taxon>
        <taxon>Metazoa</taxon>
        <taxon>Ecdysozoa</taxon>
        <taxon>Arthropoda</taxon>
        <taxon>Hexapoda</taxon>
        <taxon>Insecta</taxon>
        <taxon>Pterygota</taxon>
        <taxon>Neoptera</taxon>
        <taxon>Endopterygota</taxon>
        <taxon>Hymenoptera</taxon>
        <taxon>Apocrita</taxon>
        <taxon>Proctotrupomorpha</taxon>
        <taxon>Chalcidoidea</taxon>
        <taxon>Trichogrammatidae</taxon>
        <taxon>Trichogramma</taxon>
    </lineage>
</organism>
<evidence type="ECO:0000313" key="2">
    <source>
        <dbReference type="EMBL" id="CAB0041845.1"/>
    </source>
</evidence>
<feature type="region of interest" description="Disordered" evidence="1">
    <location>
        <begin position="92"/>
        <end position="117"/>
    </location>
</feature>
<dbReference type="Proteomes" id="UP000479190">
    <property type="component" value="Unassembled WGS sequence"/>
</dbReference>